<keyword evidence="5" id="KW-1185">Reference proteome</keyword>
<dbReference type="AlphaFoldDB" id="A0AAE3VQ79"/>
<comment type="caution">
    <text evidence="4">The sequence shown here is derived from an EMBL/GenBank/DDBJ whole genome shotgun (WGS) entry which is preliminary data.</text>
</comment>
<protein>
    <submittedName>
        <fullName evidence="4">Transcriptional regulator with XRE-family HTH domain</fullName>
    </submittedName>
</protein>
<evidence type="ECO:0000313" key="4">
    <source>
        <dbReference type="EMBL" id="MDQ0316102.1"/>
    </source>
</evidence>
<dbReference type="Gene3D" id="1.10.260.40">
    <property type="entry name" value="lambda repressor-like DNA-binding domains"/>
    <property type="match status" value="1"/>
</dbReference>
<evidence type="ECO:0000313" key="5">
    <source>
        <dbReference type="Proteomes" id="UP001229244"/>
    </source>
</evidence>
<proteinExistence type="predicted"/>
<dbReference type="SUPFAM" id="SSF51182">
    <property type="entry name" value="RmlC-like cupins"/>
    <property type="match status" value="1"/>
</dbReference>
<reference evidence="4" key="1">
    <citation type="submission" date="2023-07" db="EMBL/GenBank/DDBJ databases">
        <title>Genomic Encyclopedia of Type Strains, Phase IV (KMG-IV): sequencing the most valuable type-strain genomes for metagenomic binning, comparative biology and taxonomic classification.</title>
        <authorList>
            <person name="Goeker M."/>
        </authorList>
    </citation>
    <scope>NUCLEOTIDE SEQUENCE</scope>
    <source>
        <strain evidence="4">DSM 21202</strain>
    </source>
</reference>
<gene>
    <name evidence="4" type="ORF">J2S73_002559</name>
</gene>
<dbReference type="GO" id="GO:0005829">
    <property type="term" value="C:cytosol"/>
    <property type="evidence" value="ECO:0007669"/>
    <property type="project" value="TreeGrafter"/>
</dbReference>
<feature type="domain" description="HTH cro/C1-type" evidence="3">
    <location>
        <begin position="24"/>
        <end position="78"/>
    </location>
</feature>
<dbReference type="Proteomes" id="UP001229244">
    <property type="component" value="Unassembled WGS sequence"/>
</dbReference>
<dbReference type="InterPro" id="IPR050807">
    <property type="entry name" value="TransReg_Diox_bact_type"/>
</dbReference>
<feature type="region of interest" description="Disordered" evidence="2">
    <location>
        <begin position="1"/>
        <end position="20"/>
    </location>
</feature>
<dbReference type="SMART" id="SM00530">
    <property type="entry name" value="HTH_XRE"/>
    <property type="match status" value="1"/>
</dbReference>
<dbReference type="InterPro" id="IPR010982">
    <property type="entry name" value="Lambda_DNA-bd_dom_sf"/>
</dbReference>
<dbReference type="EMBL" id="JAUSUL010000002">
    <property type="protein sequence ID" value="MDQ0316102.1"/>
    <property type="molecule type" value="Genomic_DNA"/>
</dbReference>
<accession>A0AAE3VQ79</accession>
<dbReference type="Gene3D" id="2.60.120.10">
    <property type="entry name" value="Jelly Rolls"/>
    <property type="match status" value="1"/>
</dbReference>
<dbReference type="RefSeq" id="WP_306885929.1">
    <property type="nucleotide sequence ID" value="NZ_JAUSUL010000002.1"/>
</dbReference>
<evidence type="ECO:0000259" key="3">
    <source>
        <dbReference type="PROSITE" id="PS50943"/>
    </source>
</evidence>
<dbReference type="InterPro" id="IPR013096">
    <property type="entry name" value="Cupin_2"/>
</dbReference>
<dbReference type="PANTHER" id="PTHR46797:SF19">
    <property type="entry name" value="BLL2473 PROTEIN"/>
    <property type="match status" value="1"/>
</dbReference>
<dbReference type="Pfam" id="PF07883">
    <property type="entry name" value="Cupin_2"/>
    <property type="match status" value="1"/>
</dbReference>
<dbReference type="PROSITE" id="PS50943">
    <property type="entry name" value="HTH_CROC1"/>
    <property type="match status" value="1"/>
</dbReference>
<dbReference type="CDD" id="cd02209">
    <property type="entry name" value="cupin_XRE_C"/>
    <property type="match status" value="1"/>
</dbReference>
<name>A0AAE3VQ79_9HYPH</name>
<evidence type="ECO:0000256" key="1">
    <source>
        <dbReference type="ARBA" id="ARBA00023125"/>
    </source>
</evidence>
<dbReference type="Pfam" id="PF01381">
    <property type="entry name" value="HTH_3"/>
    <property type="match status" value="1"/>
</dbReference>
<dbReference type="InterPro" id="IPR001387">
    <property type="entry name" value="Cro/C1-type_HTH"/>
</dbReference>
<evidence type="ECO:0000256" key="2">
    <source>
        <dbReference type="SAM" id="MobiDB-lite"/>
    </source>
</evidence>
<dbReference type="SUPFAM" id="SSF47413">
    <property type="entry name" value="lambda repressor-like DNA-binding domains"/>
    <property type="match status" value="1"/>
</dbReference>
<dbReference type="CDD" id="cd00093">
    <property type="entry name" value="HTH_XRE"/>
    <property type="match status" value="1"/>
</dbReference>
<feature type="compositionally biased region" description="Basic and acidic residues" evidence="2">
    <location>
        <begin position="9"/>
        <end position="20"/>
    </location>
</feature>
<dbReference type="GO" id="GO:0003677">
    <property type="term" value="F:DNA binding"/>
    <property type="evidence" value="ECO:0007669"/>
    <property type="project" value="UniProtKB-KW"/>
</dbReference>
<dbReference type="InterPro" id="IPR011051">
    <property type="entry name" value="RmlC_Cupin_sf"/>
</dbReference>
<keyword evidence="1" id="KW-0238">DNA-binding</keyword>
<dbReference type="PANTHER" id="PTHR46797">
    <property type="entry name" value="HTH-TYPE TRANSCRIPTIONAL REGULATOR"/>
    <property type="match status" value="1"/>
</dbReference>
<dbReference type="InterPro" id="IPR014710">
    <property type="entry name" value="RmlC-like_jellyroll"/>
</dbReference>
<organism evidence="4 5">
    <name type="scientific">Amorphus orientalis</name>
    <dbReference type="NCBI Taxonomy" id="649198"/>
    <lineage>
        <taxon>Bacteria</taxon>
        <taxon>Pseudomonadati</taxon>
        <taxon>Pseudomonadota</taxon>
        <taxon>Alphaproteobacteria</taxon>
        <taxon>Hyphomicrobiales</taxon>
        <taxon>Amorphaceae</taxon>
        <taxon>Amorphus</taxon>
    </lineage>
</organism>
<dbReference type="GO" id="GO:0003700">
    <property type="term" value="F:DNA-binding transcription factor activity"/>
    <property type="evidence" value="ECO:0007669"/>
    <property type="project" value="TreeGrafter"/>
</dbReference>
<sequence length="202" mass="22275">MSSQTEPAASEKTRSIERHIGREVRRHRQAHQMTLADLAQATGLSPGMVSKIENGQTSPSLSTLTTLASALNLPLSAFFRSFEESRDVSYVPAGRGLEIDRRGTRAGHIYQLLGHMIRSSVSLEPYLITLTEQSEVFTEFQHEGVEFIYMLEGELIYRHGEREFTLSPGDSLFFDAIAPHGPAALLSMPARYLSIIAAPGEG</sequence>